<gene>
    <name evidence="5" type="ORF">HNR70_002442</name>
</gene>
<evidence type="ECO:0000313" key="5">
    <source>
        <dbReference type="EMBL" id="MBB5832629.1"/>
    </source>
</evidence>
<feature type="compositionally biased region" description="Gly residues" evidence="2">
    <location>
        <begin position="8"/>
        <end position="21"/>
    </location>
</feature>
<dbReference type="EMBL" id="JACHLZ010000001">
    <property type="protein sequence ID" value="MBB5832629.1"/>
    <property type="molecule type" value="Genomic_DNA"/>
</dbReference>
<feature type="region of interest" description="Disordered" evidence="2">
    <location>
        <begin position="71"/>
        <end position="147"/>
    </location>
</feature>
<comment type="caution">
    <text evidence="5">The sequence shown here is derived from an EMBL/GenBank/DDBJ whole genome shotgun (WGS) entry which is preliminary data.</text>
</comment>
<evidence type="ECO:0000313" key="6">
    <source>
        <dbReference type="Proteomes" id="UP000588158"/>
    </source>
</evidence>
<feature type="compositionally biased region" description="Polar residues" evidence="2">
    <location>
        <begin position="132"/>
        <end position="146"/>
    </location>
</feature>
<sequence length="250" mass="25632">MSTPYGAPSGGYGQSGNGQGGYPSPPPAPPRKNRAPLFIALSCGCALLVAIVVLVAGAGLFVIGQDAEEPTRAPITTSSEDPASEDPATEDRATEAPTTGIPTSEPPSTDLDTDRPAENPTEPPESDAVSDGASSISVQIGPTSEDTTLETHDDVLESQNGKFVGVEVTITNNGTSDIGLSGENFLFYDEDGQSYTLRYGAFSTSGPQIAPGEEAVAELYADVPGDATLDRVSYTDEVGTGGQEVSFPVG</sequence>
<evidence type="ECO:0000256" key="1">
    <source>
        <dbReference type="ARBA" id="ARBA00022729"/>
    </source>
</evidence>
<dbReference type="Gene3D" id="2.60.40.1240">
    <property type="match status" value="1"/>
</dbReference>
<reference evidence="5 6" key="1">
    <citation type="submission" date="2020-08" db="EMBL/GenBank/DDBJ databases">
        <title>Sequencing the genomes of 1000 actinobacteria strains.</title>
        <authorList>
            <person name="Klenk H.-P."/>
        </authorList>
    </citation>
    <scope>NUCLEOTIDE SEQUENCE [LARGE SCALE GENOMIC DNA]</scope>
    <source>
        <strain evidence="5 6">DSM 28796</strain>
    </source>
</reference>
<dbReference type="Pfam" id="PF11611">
    <property type="entry name" value="DUF4352"/>
    <property type="match status" value="1"/>
</dbReference>
<keyword evidence="3" id="KW-0472">Membrane</keyword>
<feature type="domain" description="DUF4352" evidence="4">
    <location>
        <begin position="148"/>
        <end position="242"/>
    </location>
</feature>
<dbReference type="InterPro" id="IPR029050">
    <property type="entry name" value="Immunoprotect_excell_Ig-like"/>
</dbReference>
<feature type="region of interest" description="Disordered" evidence="2">
    <location>
        <begin position="1"/>
        <end position="29"/>
    </location>
</feature>
<evidence type="ECO:0000256" key="3">
    <source>
        <dbReference type="SAM" id="Phobius"/>
    </source>
</evidence>
<name>A0A841ABN2_9MICO</name>
<evidence type="ECO:0000259" key="4">
    <source>
        <dbReference type="Pfam" id="PF11611"/>
    </source>
</evidence>
<proteinExistence type="predicted"/>
<keyword evidence="6" id="KW-1185">Reference proteome</keyword>
<feature type="transmembrane region" description="Helical" evidence="3">
    <location>
        <begin position="37"/>
        <end position="63"/>
    </location>
</feature>
<dbReference type="RefSeq" id="WP_184325920.1">
    <property type="nucleotide sequence ID" value="NZ_JACHLZ010000001.1"/>
</dbReference>
<dbReference type="InterPro" id="IPR029051">
    <property type="entry name" value="DUF4352"/>
</dbReference>
<dbReference type="Proteomes" id="UP000588158">
    <property type="component" value="Unassembled WGS sequence"/>
</dbReference>
<keyword evidence="1" id="KW-0732">Signal</keyword>
<organism evidence="5 6">
    <name type="scientific">Brachybacterium aquaticum</name>
    <dbReference type="NCBI Taxonomy" id="1432564"/>
    <lineage>
        <taxon>Bacteria</taxon>
        <taxon>Bacillati</taxon>
        <taxon>Actinomycetota</taxon>
        <taxon>Actinomycetes</taxon>
        <taxon>Micrococcales</taxon>
        <taxon>Dermabacteraceae</taxon>
        <taxon>Brachybacterium</taxon>
    </lineage>
</organism>
<protein>
    <submittedName>
        <fullName evidence="5">Cytoskeletal protein RodZ</fullName>
    </submittedName>
</protein>
<dbReference type="AlphaFoldDB" id="A0A841ABN2"/>
<evidence type="ECO:0000256" key="2">
    <source>
        <dbReference type="SAM" id="MobiDB-lite"/>
    </source>
</evidence>
<keyword evidence="3" id="KW-1133">Transmembrane helix</keyword>
<keyword evidence="3" id="KW-0812">Transmembrane</keyword>
<accession>A0A841ABN2</accession>